<dbReference type="Proteomes" id="UP000434957">
    <property type="component" value="Unassembled WGS sequence"/>
</dbReference>
<gene>
    <name evidence="1" type="ORF">PR003_g1159</name>
</gene>
<name>A0A6A4G956_9STRA</name>
<reference evidence="1 2" key="1">
    <citation type="submission" date="2018-08" db="EMBL/GenBank/DDBJ databases">
        <title>Genomic investigation of the strawberry pathogen Phytophthora fragariae indicates pathogenicity is determined by transcriptional variation in three key races.</title>
        <authorList>
            <person name="Adams T.M."/>
            <person name="Armitage A.D."/>
            <person name="Sobczyk M.K."/>
            <person name="Bates H.J."/>
            <person name="Dunwell J.M."/>
            <person name="Nellist C.F."/>
            <person name="Harrison R.J."/>
        </authorList>
    </citation>
    <scope>NUCLEOTIDE SEQUENCE [LARGE SCALE GENOMIC DNA]</scope>
    <source>
        <strain evidence="1 2">SCRP333</strain>
    </source>
</reference>
<dbReference type="AlphaFoldDB" id="A0A6A4G956"/>
<organism evidence="1 2">
    <name type="scientific">Phytophthora rubi</name>
    <dbReference type="NCBI Taxonomy" id="129364"/>
    <lineage>
        <taxon>Eukaryota</taxon>
        <taxon>Sar</taxon>
        <taxon>Stramenopiles</taxon>
        <taxon>Oomycota</taxon>
        <taxon>Peronosporomycetes</taxon>
        <taxon>Peronosporales</taxon>
        <taxon>Peronosporaceae</taxon>
        <taxon>Phytophthora</taxon>
    </lineage>
</organism>
<accession>A0A6A4G956</accession>
<evidence type="ECO:0000313" key="2">
    <source>
        <dbReference type="Proteomes" id="UP000434957"/>
    </source>
</evidence>
<protein>
    <submittedName>
        <fullName evidence="1">Uncharacterized protein</fullName>
    </submittedName>
</protein>
<evidence type="ECO:0000313" key="1">
    <source>
        <dbReference type="EMBL" id="KAE9358603.1"/>
    </source>
</evidence>
<sequence length="74" mass="8680">MTIGQLHKLYKDTYEESKADTDRDLATVRIWEEWDGETNCREEGDDVKFKHFTGLQLYQGTSVQFSTRVADLDF</sequence>
<proteinExistence type="predicted"/>
<keyword evidence="2" id="KW-1185">Reference proteome</keyword>
<comment type="caution">
    <text evidence="1">The sequence shown here is derived from an EMBL/GenBank/DDBJ whole genome shotgun (WGS) entry which is preliminary data.</text>
</comment>
<dbReference type="EMBL" id="QXFT01000031">
    <property type="protein sequence ID" value="KAE9358603.1"/>
    <property type="molecule type" value="Genomic_DNA"/>
</dbReference>